<dbReference type="OrthoDB" id="5917530at2759"/>
<feature type="transmembrane region" description="Helical" evidence="1">
    <location>
        <begin position="117"/>
        <end position="138"/>
    </location>
</feature>
<reference evidence="2" key="2">
    <citation type="submission" date="2014-03" db="EMBL/GenBank/DDBJ databases">
        <title>The whipworm genome and dual-species transcriptomics of an intimate host-pathogen interaction.</title>
        <authorList>
            <person name="Foth B.J."/>
            <person name="Tsai I.J."/>
            <person name="Reid A.J."/>
            <person name="Bancroft A.J."/>
            <person name="Nichol S."/>
            <person name="Tracey A."/>
            <person name="Holroyd N."/>
            <person name="Cotton J.A."/>
            <person name="Stanley E.J."/>
            <person name="Zarowiecki M."/>
            <person name="Liu J.Z."/>
            <person name="Huckvale T."/>
            <person name="Cooper P.J."/>
            <person name="Grencis R.K."/>
            <person name="Berriman M."/>
        </authorList>
    </citation>
    <scope>NUCLEOTIDE SEQUENCE [LARGE SCALE GENOMIC DNA]</scope>
</reference>
<reference evidence="2" key="1">
    <citation type="submission" date="2014-01" db="EMBL/GenBank/DDBJ databases">
        <authorList>
            <person name="Aslett M."/>
        </authorList>
    </citation>
    <scope>NUCLEOTIDE SEQUENCE</scope>
</reference>
<proteinExistence type="predicted"/>
<dbReference type="Gene3D" id="1.20.140.150">
    <property type="match status" value="1"/>
</dbReference>
<evidence type="ECO:0000256" key="1">
    <source>
        <dbReference type="SAM" id="Phobius"/>
    </source>
</evidence>
<keyword evidence="1" id="KW-0472">Membrane</keyword>
<keyword evidence="1" id="KW-0812">Transmembrane</keyword>
<protein>
    <submittedName>
        <fullName evidence="2">Uncharacterized protein</fullName>
    </submittedName>
</protein>
<sequence length="246" mass="27855">MKSHWIDLFCSMDGLSVLNRDSYHRMLWRRRMMALSTVTTCIGVVLLSVCAASSNWALVELSLPDNTTIQLQMGIWGEHKVILNGSHSTSLWIPYFPGPPPEIHRLKNMELQHFHRAMAVFTAIALSLMVASNGFALYSFFHHRYTYKRLTAGLMALVAMCVLVVIETLSHSVSNWRAISEAHLTTYVEDYSRGLRYGPATWLAWTTVAIYTIAALCFTIGSQKQKGQHAATQEFEVEDRPFNLGR</sequence>
<feature type="transmembrane region" description="Helical" evidence="1">
    <location>
        <begin position="202"/>
        <end position="221"/>
    </location>
</feature>
<organism evidence="2 3">
    <name type="scientific">Trichuris trichiura</name>
    <name type="common">Whipworm</name>
    <name type="synonym">Trichocephalus trichiurus</name>
    <dbReference type="NCBI Taxonomy" id="36087"/>
    <lineage>
        <taxon>Eukaryota</taxon>
        <taxon>Metazoa</taxon>
        <taxon>Ecdysozoa</taxon>
        <taxon>Nematoda</taxon>
        <taxon>Enoplea</taxon>
        <taxon>Dorylaimia</taxon>
        <taxon>Trichinellida</taxon>
        <taxon>Trichuridae</taxon>
        <taxon>Trichuris</taxon>
    </lineage>
</organism>
<dbReference type="STRING" id="36087.A0A077Z015"/>
<evidence type="ECO:0000313" key="2">
    <source>
        <dbReference type="EMBL" id="CDW53386.1"/>
    </source>
</evidence>
<accession>A0A077Z015</accession>
<feature type="transmembrane region" description="Helical" evidence="1">
    <location>
        <begin position="150"/>
        <end position="169"/>
    </location>
</feature>
<keyword evidence="3" id="KW-1185">Reference proteome</keyword>
<gene>
    <name evidence="2" type="ORF">TTRE_0000165001</name>
</gene>
<keyword evidence="1" id="KW-1133">Transmembrane helix</keyword>
<dbReference type="AlphaFoldDB" id="A0A077Z015"/>
<dbReference type="EMBL" id="HG805851">
    <property type="protein sequence ID" value="CDW53386.1"/>
    <property type="molecule type" value="Genomic_DNA"/>
</dbReference>
<name>A0A077Z015_TRITR</name>
<evidence type="ECO:0000313" key="3">
    <source>
        <dbReference type="Proteomes" id="UP000030665"/>
    </source>
</evidence>
<dbReference type="Proteomes" id="UP000030665">
    <property type="component" value="Unassembled WGS sequence"/>
</dbReference>